<keyword evidence="6 9" id="KW-0472">Membrane</keyword>
<evidence type="ECO:0000313" key="10">
    <source>
        <dbReference type="EMBL" id="MCY1595169.1"/>
    </source>
</evidence>
<dbReference type="SUPFAM" id="SSF103481">
    <property type="entry name" value="Multidrug resistance efflux transporter EmrE"/>
    <property type="match status" value="1"/>
</dbReference>
<evidence type="ECO:0000256" key="5">
    <source>
        <dbReference type="ARBA" id="ARBA00022989"/>
    </source>
</evidence>
<dbReference type="GO" id="GO:0022857">
    <property type="term" value="F:transmembrane transporter activity"/>
    <property type="evidence" value="ECO:0007669"/>
    <property type="project" value="InterPro"/>
</dbReference>
<evidence type="ECO:0000256" key="3">
    <source>
        <dbReference type="ARBA" id="ARBA00022475"/>
    </source>
</evidence>
<evidence type="ECO:0000256" key="9">
    <source>
        <dbReference type="SAM" id="Phobius"/>
    </source>
</evidence>
<dbReference type="PANTHER" id="PTHR30561:SF1">
    <property type="entry name" value="MULTIDRUG TRANSPORTER EMRE"/>
    <property type="match status" value="1"/>
</dbReference>
<dbReference type="EMBL" id="PNGG01000003">
    <property type="protein sequence ID" value="PMC19123.1"/>
    <property type="molecule type" value="Genomic_DNA"/>
</dbReference>
<keyword evidence="5 9" id="KW-1133">Transmembrane helix</keyword>
<evidence type="ECO:0000256" key="1">
    <source>
        <dbReference type="ARBA" id="ARBA00004651"/>
    </source>
</evidence>
<dbReference type="RefSeq" id="WP_002470909.1">
    <property type="nucleotide sequence ID" value="NZ_CP022096.2"/>
</dbReference>
<feature type="transmembrane region" description="Helical" evidence="9">
    <location>
        <begin position="57"/>
        <end position="78"/>
    </location>
</feature>
<dbReference type="EMBL" id="JANSKX010000025">
    <property type="protein sequence ID" value="MCY1595169.1"/>
    <property type="molecule type" value="Genomic_DNA"/>
</dbReference>
<dbReference type="InterPro" id="IPR037185">
    <property type="entry name" value="EmrE-like"/>
</dbReference>
<protein>
    <submittedName>
        <fullName evidence="10">Multidrug efflux SMR transporter</fullName>
    </submittedName>
    <submittedName>
        <fullName evidence="11">QacE family quaternary ammonium compound efflux SMR transporter</fullName>
    </submittedName>
</protein>
<evidence type="ECO:0000256" key="8">
    <source>
        <dbReference type="RuleBase" id="RU003942"/>
    </source>
</evidence>
<keyword evidence="4 8" id="KW-0812">Transmembrane</keyword>
<dbReference type="InterPro" id="IPR045324">
    <property type="entry name" value="Small_multidrug_res"/>
</dbReference>
<dbReference type="GO" id="GO:0005886">
    <property type="term" value="C:plasma membrane"/>
    <property type="evidence" value="ECO:0007669"/>
    <property type="project" value="UniProtKB-SubCell"/>
</dbReference>
<dbReference type="Gene3D" id="1.10.3730.20">
    <property type="match status" value="1"/>
</dbReference>
<keyword evidence="2" id="KW-0813">Transport</keyword>
<proteinExistence type="inferred from homology"/>
<feature type="transmembrane region" description="Helical" evidence="9">
    <location>
        <begin position="32"/>
        <end position="50"/>
    </location>
</feature>
<comment type="caution">
    <text evidence="11">The sequence shown here is derived from an EMBL/GenBank/DDBJ whole genome shotgun (WGS) entry which is preliminary data.</text>
</comment>
<gene>
    <name evidence="11" type="ORF">CJ235_07610</name>
    <name evidence="10" type="ORF">NW112_07945</name>
</gene>
<dbReference type="GeneID" id="98298763"/>
<sequence>MAYLYLLAAIVMEILATSLLKLSSGFTKLWPTMGTIVTFLFCIYLLGLTMRDLPLNVAYASWCGLGLVLTTLVSILFFKEQVNLVSVISLILIIVGVVMLNLFGSNS</sequence>
<name>A0A1Z3U207_9STAP</name>
<dbReference type="FunFam" id="1.10.3730.20:FF:000001">
    <property type="entry name" value="Quaternary ammonium compound resistance transporter SugE"/>
    <property type="match status" value="1"/>
</dbReference>
<dbReference type="AlphaFoldDB" id="A0A1Z3U207"/>
<dbReference type="PANTHER" id="PTHR30561">
    <property type="entry name" value="SMR FAMILY PROTON-DEPENDENT DRUG EFFLUX TRANSPORTER SUGE"/>
    <property type="match status" value="1"/>
</dbReference>
<organism evidence="11 12">
    <name type="scientific">Staphylococcus pettenkoferi</name>
    <dbReference type="NCBI Taxonomy" id="170573"/>
    <lineage>
        <taxon>Bacteria</taxon>
        <taxon>Bacillati</taxon>
        <taxon>Bacillota</taxon>
        <taxon>Bacilli</taxon>
        <taxon>Bacillales</taxon>
        <taxon>Staphylococcaceae</taxon>
        <taxon>Staphylococcus</taxon>
    </lineage>
</organism>
<evidence type="ECO:0000256" key="4">
    <source>
        <dbReference type="ARBA" id="ARBA00022692"/>
    </source>
</evidence>
<dbReference type="STRING" id="170573.GCA_001076995_00675"/>
<accession>A0A1Z3U207</accession>
<comment type="subcellular location">
    <subcellularLocation>
        <location evidence="1 8">Cell membrane</location>
        <topology evidence="1 8">Multi-pass membrane protein</topology>
    </subcellularLocation>
</comment>
<dbReference type="Proteomes" id="UP001081438">
    <property type="component" value="Unassembled WGS sequence"/>
</dbReference>
<feature type="transmembrane region" description="Helical" evidence="9">
    <location>
        <begin position="84"/>
        <end position="103"/>
    </location>
</feature>
<dbReference type="Proteomes" id="UP000235748">
    <property type="component" value="Unassembled WGS sequence"/>
</dbReference>
<evidence type="ECO:0000256" key="6">
    <source>
        <dbReference type="ARBA" id="ARBA00023136"/>
    </source>
</evidence>
<evidence type="ECO:0000313" key="11">
    <source>
        <dbReference type="EMBL" id="PMC19123.1"/>
    </source>
</evidence>
<reference evidence="11 12" key="1">
    <citation type="submission" date="2017-09" db="EMBL/GenBank/DDBJ databases">
        <title>Bacterial strain isolated from the female urinary microbiota.</title>
        <authorList>
            <person name="Thomas-White K."/>
            <person name="Kumar N."/>
            <person name="Forster S."/>
            <person name="Putonti C."/>
            <person name="Lawley T."/>
            <person name="Wolfe A.J."/>
        </authorList>
    </citation>
    <scope>NUCLEOTIDE SEQUENCE [LARGE SCALE GENOMIC DNA]</scope>
    <source>
        <strain evidence="11 12">UMB0834</strain>
    </source>
</reference>
<comment type="similarity">
    <text evidence="7 8">Belongs to the drug/metabolite transporter (DMT) superfamily. Small multidrug resistance (SMR) (TC 2.A.7.1) family.</text>
</comment>
<evidence type="ECO:0000313" key="12">
    <source>
        <dbReference type="Proteomes" id="UP000235748"/>
    </source>
</evidence>
<dbReference type="Pfam" id="PF00893">
    <property type="entry name" value="Multi_Drug_Res"/>
    <property type="match status" value="1"/>
</dbReference>
<evidence type="ECO:0000256" key="7">
    <source>
        <dbReference type="ARBA" id="ARBA00038032"/>
    </source>
</evidence>
<keyword evidence="3" id="KW-1003">Cell membrane</keyword>
<dbReference type="KEGG" id="spet:CEP67_08330"/>
<reference evidence="10" key="2">
    <citation type="journal article" date="2022" name="Int. J. Mol. Sci.">
        <title>Phenotypic and genotypic virulence characterisation of Staphylococcus pettenkoferi strains isolated from human bloodstream and diabetic foot infections.</title>
        <authorList>
            <person name="Magnan C."/>
        </authorList>
    </citation>
    <scope>NUCLEOTIDE SEQUENCE</scope>
    <source>
        <strain evidence="10">NSP020P</strain>
    </source>
</reference>
<dbReference type="InterPro" id="IPR000390">
    <property type="entry name" value="Small_drug/metabolite_transptr"/>
</dbReference>
<evidence type="ECO:0000256" key="2">
    <source>
        <dbReference type="ARBA" id="ARBA00022448"/>
    </source>
</evidence>